<evidence type="ECO:0000256" key="3">
    <source>
        <dbReference type="ARBA" id="ARBA00022989"/>
    </source>
</evidence>
<dbReference type="STRING" id="1173061.A0A0J9XHK3"/>
<comment type="caution">
    <text evidence="8">The sequence shown here is derived from an EMBL/GenBank/DDBJ whole genome shotgun (WGS) entry which is preliminary data.</text>
</comment>
<feature type="transmembrane region" description="Helical" evidence="6">
    <location>
        <begin position="172"/>
        <end position="192"/>
    </location>
</feature>
<feature type="domain" description="Major facilitator superfamily (MFS) profile" evidence="7">
    <location>
        <begin position="76"/>
        <end position="542"/>
    </location>
</feature>
<evidence type="ECO:0000256" key="1">
    <source>
        <dbReference type="ARBA" id="ARBA00004141"/>
    </source>
</evidence>
<protein>
    <submittedName>
        <fullName evidence="8">Similar to Saccharomyces cerevisiae YOR378W Putative paralog of ATR1, member of the DHA2 family of drug:H+ antiporters</fullName>
    </submittedName>
</protein>
<dbReference type="PANTHER" id="PTHR42718">
    <property type="entry name" value="MAJOR FACILITATOR SUPERFAMILY MULTIDRUG TRANSPORTER MFSC"/>
    <property type="match status" value="1"/>
</dbReference>
<feature type="transmembrane region" description="Helical" evidence="6">
    <location>
        <begin position="519"/>
        <end position="539"/>
    </location>
</feature>
<evidence type="ECO:0000259" key="7">
    <source>
        <dbReference type="PROSITE" id="PS50850"/>
    </source>
</evidence>
<feature type="transmembrane region" description="Helical" evidence="6">
    <location>
        <begin position="204"/>
        <end position="227"/>
    </location>
</feature>
<dbReference type="InterPro" id="IPR036259">
    <property type="entry name" value="MFS_trans_sf"/>
</dbReference>
<feature type="transmembrane region" description="Helical" evidence="6">
    <location>
        <begin position="344"/>
        <end position="365"/>
    </location>
</feature>
<dbReference type="Pfam" id="PF07690">
    <property type="entry name" value="MFS_1"/>
    <property type="match status" value="1"/>
</dbReference>
<evidence type="ECO:0000313" key="8">
    <source>
        <dbReference type="EMBL" id="CDO57059.1"/>
    </source>
</evidence>
<evidence type="ECO:0000256" key="4">
    <source>
        <dbReference type="ARBA" id="ARBA00023136"/>
    </source>
</evidence>
<feature type="transmembrane region" description="Helical" evidence="6">
    <location>
        <begin position="141"/>
        <end position="160"/>
    </location>
</feature>
<feature type="compositionally biased region" description="Basic and acidic residues" evidence="5">
    <location>
        <begin position="28"/>
        <end position="40"/>
    </location>
</feature>
<keyword evidence="3 6" id="KW-1133">Transmembrane helix</keyword>
<keyword evidence="4 6" id="KW-0472">Membrane</keyword>
<evidence type="ECO:0000256" key="5">
    <source>
        <dbReference type="SAM" id="MobiDB-lite"/>
    </source>
</evidence>
<feature type="transmembrane region" description="Helical" evidence="6">
    <location>
        <begin position="385"/>
        <end position="403"/>
    </location>
</feature>
<feature type="region of interest" description="Disordered" evidence="5">
    <location>
        <begin position="20"/>
        <end position="65"/>
    </location>
</feature>
<keyword evidence="2 6" id="KW-0812">Transmembrane</keyword>
<comment type="subcellular location">
    <subcellularLocation>
        <location evidence="1">Membrane</location>
        <topology evidence="1">Multi-pass membrane protein</topology>
    </subcellularLocation>
</comment>
<dbReference type="AlphaFoldDB" id="A0A0J9XHK3"/>
<evidence type="ECO:0000256" key="6">
    <source>
        <dbReference type="SAM" id="Phobius"/>
    </source>
</evidence>
<organism evidence="8 9">
    <name type="scientific">Geotrichum candidum</name>
    <name type="common">Oospora lactis</name>
    <name type="synonym">Dipodascus geotrichum</name>
    <dbReference type="NCBI Taxonomy" id="1173061"/>
    <lineage>
        <taxon>Eukaryota</taxon>
        <taxon>Fungi</taxon>
        <taxon>Dikarya</taxon>
        <taxon>Ascomycota</taxon>
        <taxon>Saccharomycotina</taxon>
        <taxon>Dipodascomycetes</taxon>
        <taxon>Dipodascales</taxon>
        <taxon>Dipodascaceae</taxon>
        <taxon>Geotrichum</taxon>
    </lineage>
</organism>
<feature type="compositionally biased region" description="Basic and acidic residues" evidence="5">
    <location>
        <begin position="53"/>
        <end position="65"/>
    </location>
</feature>
<dbReference type="Proteomes" id="UP000242525">
    <property type="component" value="Unassembled WGS sequence"/>
</dbReference>
<dbReference type="PROSITE" id="PS50850">
    <property type="entry name" value="MFS"/>
    <property type="match status" value="1"/>
</dbReference>
<dbReference type="SUPFAM" id="SSF103473">
    <property type="entry name" value="MFS general substrate transporter"/>
    <property type="match status" value="2"/>
</dbReference>
<evidence type="ECO:0000256" key="2">
    <source>
        <dbReference type="ARBA" id="ARBA00022692"/>
    </source>
</evidence>
<evidence type="ECO:0000313" key="9">
    <source>
        <dbReference type="Proteomes" id="UP000242525"/>
    </source>
</evidence>
<keyword evidence="9" id="KW-1185">Reference proteome</keyword>
<feature type="transmembrane region" description="Helical" evidence="6">
    <location>
        <begin position="410"/>
        <end position="428"/>
    </location>
</feature>
<gene>
    <name evidence="8" type="ORF">BN980_GECA18s01737g</name>
</gene>
<feature type="transmembrane region" description="Helical" evidence="6">
    <location>
        <begin position="304"/>
        <end position="323"/>
    </location>
</feature>
<dbReference type="InterPro" id="IPR020846">
    <property type="entry name" value="MFS_dom"/>
</dbReference>
<dbReference type="Gene3D" id="1.20.1720.10">
    <property type="entry name" value="Multidrug resistance protein D"/>
    <property type="match status" value="1"/>
</dbReference>
<proteinExistence type="predicted"/>
<name>A0A0J9XHK3_GEOCN</name>
<feature type="transmembrane region" description="Helical" evidence="6">
    <location>
        <begin position="434"/>
        <end position="454"/>
    </location>
</feature>
<accession>A0A0J9XHK3</accession>
<dbReference type="OrthoDB" id="2130629at2759"/>
<dbReference type="EMBL" id="CCBN010000018">
    <property type="protein sequence ID" value="CDO57059.1"/>
    <property type="molecule type" value="Genomic_DNA"/>
</dbReference>
<dbReference type="PANTHER" id="PTHR42718:SF23">
    <property type="entry name" value="MAJOR FACILITATOR SUPERFAMILY (MFS) PROFILE DOMAIN-CONTAINING PROTEIN"/>
    <property type="match status" value="1"/>
</dbReference>
<dbReference type="Gene3D" id="1.20.1250.20">
    <property type="entry name" value="MFS general substrate transporter like domains"/>
    <property type="match status" value="1"/>
</dbReference>
<dbReference type="GO" id="GO:0016020">
    <property type="term" value="C:membrane"/>
    <property type="evidence" value="ECO:0007669"/>
    <property type="project" value="UniProtKB-SubCell"/>
</dbReference>
<feature type="transmembrane region" description="Helical" evidence="6">
    <location>
        <begin position="233"/>
        <end position="251"/>
    </location>
</feature>
<feature type="transmembrane region" description="Helical" evidence="6">
    <location>
        <begin position="114"/>
        <end position="134"/>
    </location>
</feature>
<feature type="transmembrane region" description="Helical" evidence="6">
    <location>
        <begin position="272"/>
        <end position="292"/>
    </location>
</feature>
<dbReference type="InterPro" id="IPR011701">
    <property type="entry name" value="MFS"/>
</dbReference>
<feature type="transmembrane region" description="Helical" evidence="6">
    <location>
        <begin position="74"/>
        <end position="94"/>
    </location>
</feature>
<feature type="transmembrane region" description="Helical" evidence="6">
    <location>
        <begin position="475"/>
        <end position="499"/>
    </location>
</feature>
<dbReference type="GO" id="GO:0022857">
    <property type="term" value="F:transmembrane transporter activity"/>
    <property type="evidence" value="ECO:0007669"/>
    <property type="project" value="InterPro"/>
</dbReference>
<sequence length="555" mass="59989">MADKSYKGVLVSATDVDATHVNNSYTGTEKDVGSDPHKTEYNSNDDEYEEDQKDFHNQHSNERPDLFSSTSKEIICVLILTMAPMASSASVGGLQIGLETIGKAFDVDSATLSWALSSFALASGSFFLFFGGIADIFGRRVVLITSFIFYAIFSLIAGFMKNFIVFCIIRALQGMASAASIPAAVGILGAAYKPGPRKNKVMATFAAGAPIGFIVGIISGGICTEFLSFRAVLWFYAILWGIFSIIAWFVVPRTKNDIPLTKKHILEGLNNIDYGGTFLAIAGFTLFVFALSQAEGAPQQWKTPYIIALLIVGVVIIALFVVYETYVPANPLMPMSLWTTSWQFPLCMLIMSANWMNFTGTLSYYGTLYFQVIRGTSPILTTAYWIPQAIAGMTVNFIVALTLHRIPGKILMLIATLSFFASALLWSFITVDIIYWAIPFPAMILVVVGADVGYNVANMMTLTSVPKSMQSSAAGVFNTILQLSTAIGLAASSAVASGISSTFEEPLTKEEILKSYHGAFYFAAAVAGCSVIACLFLKVGTYGNGPKKSEEENTA</sequence>
<reference evidence="8" key="1">
    <citation type="submission" date="2014-03" db="EMBL/GenBank/DDBJ databases">
        <authorList>
            <person name="Casaregola S."/>
        </authorList>
    </citation>
    <scope>NUCLEOTIDE SEQUENCE [LARGE SCALE GENOMIC DNA]</scope>
    <source>
        <strain evidence="8">CLIB 918</strain>
    </source>
</reference>
<feature type="compositionally biased region" description="Acidic residues" evidence="5">
    <location>
        <begin position="43"/>
        <end position="52"/>
    </location>
</feature>